<dbReference type="STRING" id="542762.A0A4S4D3J5"/>
<dbReference type="InterPro" id="IPR002772">
    <property type="entry name" value="Glyco_hydro_3_C"/>
</dbReference>
<evidence type="ECO:0000256" key="5">
    <source>
        <dbReference type="ARBA" id="ARBA00022801"/>
    </source>
</evidence>
<keyword evidence="3" id="KW-0964">Secreted</keyword>
<reference evidence="10 11" key="1">
    <citation type="journal article" date="2018" name="Proc. Natl. Acad. Sci. U.S.A.">
        <title>Draft genome sequence of Camellia sinensis var. sinensis provides insights into the evolution of the tea genome and tea quality.</title>
        <authorList>
            <person name="Wei C."/>
            <person name="Yang H."/>
            <person name="Wang S."/>
            <person name="Zhao J."/>
            <person name="Liu C."/>
            <person name="Gao L."/>
            <person name="Xia E."/>
            <person name="Lu Y."/>
            <person name="Tai Y."/>
            <person name="She G."/>
            <person name="Sun J."/>
            <person name="Cao H."/>
            <person name="Tong W."/>
            <person name="Gao Q."/>
            <person name="Li Y."/>
            <person name="Deng W."/>
            <person name="Jiang X."/>
            <person name="Wang W."/>
            <person name="Chen Q."/>
            <person name="Zhang S."/>
            <person name="Li H."/>
            <person name="Wu J."/>
            <person name="Wang P."/>
            <person name="Li P."/>
            <person name="Shi C."/>
            <person name="Zheng F."/>
            <person name="Jian J."/>
            <person name="Huang B."/>
            <person name="Shan D."/>
            <person name="Shi M."/>
            <person name="Fang C."/>
            <person name="Yue Y."/>
            <person name="Li F."/>
            <person name="Li D."/>
            <person name="Wei S."/>
            <person name="Han B."/>
            <person name="Jiang C."/>
            <person name="Yin Y."/>
            <person name="Xia T."/>
            <person name="Zhang Z."/>
            <person name="Bennetzen J.L."/>
            <person name="Zhao S."/>
            <person name="Wan X."/>
        </authorList>
    </citation>
    <scope>NUCLEOTIDE SEQUENCE [LARGE SCALE GENOMIC DNA]</scope>
    <source>
        <strain evidence="11">cv. Shuchazao</strain>
        <tissue evidence="10">Leaf</tissue>
    </source>
</reference>
<dbReference type="PROSITE" id="PS51294">
    <property type="entry name" value="HTH_MYB"/>
    <property type="match status" value="1"/>
</dbReference>
<dbReference type="Gene3D" id="2.60.40.10">
    <property type="entry name" value="Immunoglobulins"/>
    <property type="match status" value="1"/>
</dbReference>
<comment type="caution">
    <text evidence="10">The sequence shown here is derived from an EMBL/GenBank/DDBJ whole genome shotgun (WGS) entry which is preliminary data.</text>
</comment>
<sequence>MVLRWLWRRWKPILLSILLIKLFLTTTTLSPLSFLLQQPSSKPPNPPLKSPCTPPLHNSHLLFCNTSVPIQTRAQNLLSLLTLQEKINLLANNATPISRFSISAYEWWSESLHGLASNGPGVTFTGPVSSATVFPQVLLTTASFNRSLWFLIGKAIGVEARAMYNVGQAGLTFWAPNVNVFRDPRWGRGQETPGEDPMVAAEYAVEYVRGLQGEGFGGGGGGDGGLMVSACCKHFIAYDLENWGNFTSFGFNAMVTRQDLEDTYQPPFQSCVEEGRASCLMCAYNQVNGVPSCAHRNLLQKARIEWGFQGYITTDCDAVAVIYEYQRYSEAPEDAVADVIKAGVDMNCGTYFLQYTQLAIKQSKIQEDDIDRALLNLLSVQFRLGFFNGEPGKGSFANLGPPDVCSAEHRKLALEAARQGIVLLKNENKFLPLNQKLIASLAIIGPLANDSSQLGGDYTGVPCNSRSLFEGFWPYVSKTLYASGCSNIQCNSSDGFAEAVHVSRESDVGIVIAGLDLSQENEGRDRVSLLLPGRQMDLISAVSSANKAAIILILMGGGPIDVSFAKENPEIASILWIGYPGEAGGQAIAEVIFGKLNPGGRLPMTWYPESFTNVPMNDMSLRSNPSRGYPGRTYRFYTGDVVYEFGHGLSYSNYTCKFASLPDKVSLPTMTRVNKTADGIDYVDVNKITSCNLLRFQAVITVFNNEGMDGNHVVMLFTRLARRIRGAPRKTLIGFTRVLSKLLTTAETSIQVDPCKHFSIVDDNGTRILPLGKHIVMLEGLEHFVSVEIPIHHFNKLQASYSSLVGALMGERQGLTFALRREKDVVQIKGSWSPEEDELLQTLVQRHGPRN</sequence>
<proteinExistence type="predicted"/>
<dbReference type="AlphaFoldDB" id="A0A4S4D3J5"/>
<organism evidence="10 11">
    <name type="scientific">Camellia sinensis var. sinensis</name>
    <name type="common">China tea</name>
    <dbReference type="NCBI Taxonomy" id="542762"/>
    <lineage>
        <taxon>Eukaryota</taxon>
        <taxon>Viridiplantae</taxon>
        <taxon>Streptophyta</taxon>
        <taxon>Embryophyta</taxon>
        <taxon>Tracheophyta</taxon>
        <taxon>Spermatophyta</taxon>
        <taxon>Magnoliopsida</taxon>
        <taxon>eudicotyledons</taxon>
        <taxon>Gunneridae</taxon>
        <taxon>Pentapetalae</taxon>
        <taxon>asterids</taxon>
        <taxon>Ericales</taxon>
        <taxon>Theaceae</taxon>
        <taxon>Camellia</taxon>
    </lineage>
</organism>
<dbReference type="InterPro" id="IPR017930">
    <property type="entry name" value="Myb_dom"/>
</dbReference>
<dbReference type="InterPro" id="IPR001764">
    <property type="entry name" value="Glyco_hydro_3_N"/>
</dbReference>
<keyword evidence="6" id="KW-0325">Glycoprotein</keyword>
<dbReference type="InterPro" id="IPR036881">
    <property type="entry name" value="Glyco_hydro_3_C_sf"/>
</dbReference>
<evidence type="ECO:0000256" key="8">
    <source>
        <dbReference type="ARBA" id="ARBA00023295"/>
    </source>
</evidence>
<dbReference type="FunFam" id="3.20.20.300:FF:000004">
    <property type="entry name" value="probable beta-D-xylosidase 7"/>
    <property type="match status" value="1"/>
</dbReference>
<dbReference type="GO" id="GO:0005576">
    <property type="term" value="C:extracellular region"/>
    <property type="evidence" value="ECO:0007669"/>
    <property type="project" value="UniProtKB-SubCell"/>
</dbReference>
<dbReference type="InterPro" id="IPR036962">
    <property type="entry name" value="Glyco_hydro_3_N_sf"/>
</dbReference>
<accession>A0A4S4D3J5</accession>
<dbReference type="Proteomes" id="UP000306102">
    <property type="component" value="Unassembled WGS sequence"/>
</dbReference>
<comment type="subcellular location">
    <subcellularLocation>
        <location evidence="1">Nucleus</location>
    </subcellularLocation>
    <subcellularLocation>
        <location evidence="2">Secreted</location>
    </subcellularLocation>
</comment>
<evidence type="ECO:0000313" key="11">
    <source>
        <dbReference type="Proteomes" id="UP000306102"/>
    </source>
</evidence>
<keyword evidence="5" id="KW-0378">Hydrolase</keyword>
<keyword evidence="8" id="KW-0326">Glycosidase</keyword>
<evidence type="ECO:0000256" key="2">
    <source>
        <dbReference type="ARBA" id="ARBA00004613"/>
    </source>
</evidence>
<dbReference type="SMART" id="SM01217">
    <property type="entry name" value="Fn3_like"/>
    <property type="match status" value="1"/>
</dbReference>
<dbReference type="InterPro" id="IPR013783">
    <property type="entry name" value="Ig-like_fold"/>
</dbReference>
<evidence type="ECO:0000256" key="4">
    <source>
        <dbReference type="ARBA" id="ARBA00022729"/>
    </source>
</evidence>
<dbReference type="Gene3D" id="3.20.20.300">
    <property type="entry name" value="Glycoside hydrolase, family 3, N-terminal domain"/>
    <property type="match status" value="1"/>
</dbReference>
<keyword evidence="7" id="KW-0539">Nucleus</keyword>
<dbReference type="PANTHER" id="PTHR42721">
    <property type="entry name" value="SUGAR HYDROLASE-RELATED"/>
    <property type="match status" value="1"/>
</dbReference>
<protein>
    <recommendedName>
        <fullName evidence="9">HTH myb-type domain-containing protein</fullName>
    </recommendedName>
</protein>
<feature type="domain" description="HTH myb-type" evidence="9">
    <location>
        <begin position="824"/>
        <end position="851"/>
    </location>
</feature>
<evidence type="ECO:0000313" key="10">
    <source>
        <dbReference type="EMBL" id="THF96881.1"/>
    </source>
</evidence>
<dbReference type="GO" id="GO:0031222">
    <property type="term" value="P:arabinan catabolic process"/>
    <property type="evidence" value="ECO:0007669"/>
    <property type="project" value="TreeGrafter"/>
</dbReference>
<dbReference type="InterPro" id="IPR026891">
    <property type="entry name" value="Fn3-like"/>
</dbReference>
<dbReference type="InterPro" id="IPR017853">
    <property type="entry name" value="GH"/>
</dbReference>
<dbReference type="InterPro" id="IPR044993">
    <property type="entry name" value="BXL"/>
</dbReference>
<keyword evidence="11" id="KW-1185">Reference proteome</keyword>
<dbReference type="PRINTS" id="PR00133">
    <property type="entry name" value="GLHYDRLASE3"/>
</dbReference>
<dbReference type="Pfam" id="PF00933">
    <property type="entry name" value="Glyco_hydro_3"/>
    <property type="match status" value="1"/>
</dbReference>
<dbReference type="GO" id="GO:0046556">
    <property type="term" value="F:alpha-L-arabinofuranosidase activity"/>
    <property type="evidence" value="ECO:0007669"/>
    <property type="project" value="TreeGrafter"/>
</dbReference>
<dbReference type="GO" id="GO:0045493">
    <property type="term" value="P:xylan catabolic process"/>
    <property type="evidence" value="ECO:0007669"/>
    <property type="project" value="InterPro"/>
</dbReference>
<dbReference type="PANTHER" id="PTHR42721:SF1">
    <property type="entry name" value="BETA-D-XYLOSIDASE 6-RELATED"/>
    <property type="match status" value="1"/>
</dbReference>
<evidence type="ECO:0000256" key="7">
    <source>
        <dbReference type="ARBA" id="ARBA00023242"/>
    </source>
</evidence>
<dbReference type="SUPFAM" id="SSF51445">
    <property type="entry name" value="(Trans)glycosidases"/>
    <property type="match status" value="1"/>
</dbReference>
<dbReference type="EMBL" id="SDRB02012724">
    <property type="protein sequence ID" value="THF96881.1"/>
    <property type="molecule type" value="Genomic_DNA"/>
</dbReference>
<dbReference type="FunFam" id="3.40.50.1700:FF:000001">
    <property type="entry name" value="probable beta-D-xylosidase 2"/>
    <property type="match status" value="1"/>
</dbReference>
<evidence type="ECO:0000256" key="6">
    <source>
        <dbReference type="ARBA" id="ARBA00023180"/>
    </source>
</evidence>
<name>A0A4S4D3J5_CAMSN</name>
<dbReference type="Pfam" id="PF01915">
    <property type="entry name" value="Glyco_hydro_3_C"/>
    <property type="match status" value="1"/>
</dbReference>
<evidence type="ECO:0000256" key="3">
    <source>
        <dbReference type="ARBA" id="ARBA00022525"/>
    </source>
</evidence>
<dbReference type="Gene3D" id="3.40.50.1700">
    <property type="entry name" value="Glycoside hydrolase family 3 C-terminal domain"/>
    <property type="match status" value="1"/>
</dbReference>
<dbReference type="InterPro" id="IPR001005">
    <property type="entry name" value="SANT/Myb"/>
</dbReference>
<dbReference type="SUPFAM" id="SSF52279">
    <property type="entry name" value="Beta-D-glucan exohydrolase, C-terminal domain"/>
    <property type="match status" value="1"/>
</dbReference>
<evidence type="ECO:0000256" key="1">
    <source>
        <dbReference type="ARBA" id="ARBA00004123"/>
    </source>
</evidence>
<evidence type="ECO:0000259" key="9">
    <source>
        <dbReference type="PROSITE" id="PS51294"/>
    </source>
</evidence>
<dbReference type="CDD" id="cd00167">
    <property type="entry name" value="SANT"/>
    <property type="match status" value="1"/>
</dbReference>
<keyword evidence="4" id="KW-0732">Signal</keyword>
<gene>
    <name evidence="10" type="ORF">TEA_021291</name>
</gene>
<dbReference type="GO" id="GO:0009044">
    <property type="term" value="F:xylan 1,4-beta-xylosidase activity"/>
    <property type="evidence" value="ECO:0007669"/>
    <property type="project" value="InterPro"/>
</dbReference>
<dbReference type="GO" id="GO:0005634">
    <property type="term" value="C:nucleus"/>
    <property type="evidence" value="ECO:0007669"/>
    <property type="project" value="UniProtKB-SubCell"/>
</dbReference>